<dbReference type="PROSITE" id="PS00105">
    <property type="entry name" value="AA_TRANSFER_CLASS_1"/>
    <property type="match status" value="1"/>
</dbReference>
<dbReference type="GO" id="GO:0030170">
    <property type="term" value="F:pyridoxal phosphate binding"/>
    <property type="evidence" value="ECO:0007669"/>
    <property type="project" value="InterPro"/>
</dbReference>
<evidence type="ECO:0000313" key="8">
    <source>
        <dbReference type="Proteomes" id="UP001186944"/>
    </source>
</evidence>
<dbReference type="GO" id="GO:0006520">
    <property type="term" value="P:amino acid metabolic process"/>
    <property type="evidence" value="ECO:0007669"/>
    <property type="project" value="InterPro"/>
</dbReference>
<evidence type="ECO:0000313" key="7">
    <source>
        <dbReference type="EMBL" id="KAK3106070.1"/>
    </source>
</evidence>
<keyword evidence="5" id="KW-0663">Pyridoxal phosphate</keyword>
<dbReference type="InterPro" id="IPR004839">
    <property type="entry name" value="Aminotransferase_I/II_large"/>
</dbReference>
<reference evidence="7" key="1">
    <citation type="submission" date="2019-08" db="EMBL/GenBank/DDBJ databases">
        <title>The improved chromosome-level genome for the pearl oyster Pinctada fucata martensii using PacBio sequencing and Hi-C.</title>
        <authorList>
            <person name="Zheng Z."/>
        </authorList>
    </citation>
    <scope>NUCLEOTIDE SEQUENCE</scope>
    <source>
        <strain evidence="7">ZZ-2019</strain>
        <tissue evidence="7">Adductor muscle</tissue>
    </source>
</reference>
<name>A0AA89C8Y4_PINIB</name>
<sequence length="430" mass="48234">MAELVRTDLQNYAPASNLLFNEKIKNLILAGQQVYHFAFGQSPFPVVESAVTALKEYAGENVYLPVAGIPELRESICAFHARFDNLNDYIADDVIVGPGSKELIFLLMNVFSGDVIVISPSWTTYKPQARLAHHTPHVIKTSIDNEWKITPQLVEQFMASNKLSKHKLLVLNNPDNPSGTIYSESELRALSEIFRRHNIIVLSDEIYARLNYDQPHVSIAHHYPEGTVLSTGLSKWCSAGGWRLGYHIYPKELTPLKLAVRSAASHTYTSAPSPVQFAAWKMFQNMDECDDYIQHCSRILKAVGDYCHRELTSVGVKAIRPKSGYYIFPDFEILREKMESRGIVTCEDMCETLLQEASVAVMAGGPAFLRPTNELTTRLCYVPFDGGLALKASRALGLDDPLPDDFVKEFCSNVYDGIQALKNWVLLQLQ</sequence>
<dbReference type="EMBL" id="VSWD01000003">
    <property type="protein sequence ID" value="KAK3106070.1"/>
    <property type="molecule type" value="Genomic_DNA"/>
</dbReference>
<keyword evidence="8" id="KW-1185">Reference proteome</keyword>
<comment type="cofactor">
    <cofactor evidence="1">
        <name>pyridoxal 5'-phosphate</name>
        <dbReference type="ChEBI" id="CHEBI:597326"/>
    </cofactor>
</comment>
<keyword evidence="3" id="KW-0032">Aminotransferase</keyword>
<feature type="domain" description="Aminotransferase class I/classII large" evidence="6">
    <location>
        <begin position="36"/>
        <end position="369"/>
    </location>
</feature>
<gene>
    <name evidence="7" type="ORF">FSP39_012043</name>
</gene>
<comment type="caution">
    <text evidence="7">The sequence shown here is derived from an EMBL/GenBank/DDBJ whole genome shotgun (WGS) entry which is preliminary data.</text>
</comment>
<dbReference type="Gene3D" id="3.90.1150.10">
    <property type="entry name" value="Aspartate Aminotransferase, domain 1"/>
    <property type="match status" value="1"/>
</dbReference>
<dbReference type="Gene3D" id="3.40.640.10">
    <property type="entry name" value="Type I PLP-dependent aspartate aminotransferase-like (Major domain)"/>
    <property type="match status" value="1"/>
</dbReference>
<accession>A0AA89C8Y4</accession>
<dbReference type="PANTHER" id="PTHR46383">
    <property type="entry name" value="ASPARTATE AMINOTRANSFERASE"/>
    <property type="match status" value="1"/>
</dbReference>
<dbReference type="GO" id="GO:0008483">
    <property type="term" value="F:transaminase activity"/>
    <property type="evidence" value="ECO:0007669"/>
    <property type="project" value="UniProtKB-KW"/>
</dbReference>
<dbReference type="InterPro" id="IPR015421">
    <property type="entry name" value="PyrdxlP-dep_Trfase_major"/>
</dbReference>
<dbReference type="AlphaFoldDB" id="A0AA89C8Y4"/>
<dbReference type="InterPro" id="IPR050596">
    <property type="entry name" value="AspAT/PAT-like"/>
</dbReference>
<evidence type="ECO:0000259" key="6">
    <source>
        <dbReference type="Pfam" id="PF00155"/>
    </source>
</evidence>
<evidence type="ECO:0000256" key="1">
    <source>
        <dbReference type="ARBA" id="ARBA00001933"/>
    </source>
</evidence>
<dbReference type="PANTHER" id="PTHR46383:SF1">
    <property type="entry name" value="ASPARTATE AMINOTRANSFERASE"/>
    <property type="match status" value="1"/>
</dbReference>
<dbReference type="Pfam" id="PF00155">
    <property type="entry name" value="Aminotran_1_2"/>
    <property type="match status" value="1"/>
</dbReference>
<proteinExistence type="inferred from homology"/>
<comment type="similarity">
    <text evidence="2">Belongs to the class-I pyridoxal-phosphate-dependent aminotransferase family.</text>
</comment>
<evidence type="ECO:0000256" key="4">
    <source>
        <dbReference type="ARBA" id="ARBA00022679"/>
    </source>
</evidence>
<dbReference type="InterPro" id="IPR015422">
    <property type="entry name" value="PyrdxlP-dep_Trfase_small"/>
</dbReference>
<dbReference type="InterPro" id="IPR015424">
    <property type="entry name" value="PyrdxlP-dep_Trfase"/>
</dbReference>
<organism evidence="7 8">
    <name type="scientific">Pinctada imbricata</name>
    <name type="common">Atlantic pearl-oyster</name>
    <name type="synonym">Pinctada martensii</name>
    <dbReference type="NCBI Taxonomy" id="66713"/>
    <lineage>
        <taxon>Eukaryota</taxon>
        <taxon>Metazoa</taxon>
        <taxon>Spiralia</taxon>
        <taxon>Lophotrochozoa</taxon>
        <taxon>Mollusca</taxon>
        <taxon>Bivalvia</taxon>
        <taxon>Autobranchia</taxon>
        <taxon>Pteriomorphia</taxon>
        <taxon>Pterioida</taxon>
        <taxon>Pterioidea</taxon>
        <taxon>Pteriidae</taxon>
        <taxon>Pinctada</taxon>
    </lineage>
</organism>
<evidence type="ECO:0000256" key="5">
    <source>
        <dbReference type="ARBA" id="ARBA00022898"/>
    </source>
</evidence>
<protein>
    <recommendedName>
        <fullName evidence="6">Aminotransferase class I/classII large domain-containing protein</fullName>
    </recommendedName>
</protein>
<dbReference type="InterPro" id="IPR004838">
    <property type="entry name" value="NHTrfase_class1_PyrdxlP-BS"/>
</dbReference>
<dbReference type="Proteomes" id="UP001186944">
    <property type="component" value="Unassembled WGS sequence"/>
</dbReference>
<dbReference type="SUPFAM" id="SSF53383">
    <property type="entry name" value="PLP-dependent transferases"/>
    <property type="match status" value="1"/>
</dbReference>
<keyword evidence="4" id="KW-0808">Transferase</keyword>
<evidence type="ECO:0000256" key="2">
    <source>
        <dbReference type="ARBA" id="ARBA00007441"/>
    </source>
</evidence>
<evidence type="ECO:0000256" key="3">
    <source>
        <dbReference type="ARBA" id="ARBA00022576"/>
    </source>
</evidence>
<dbReference type="CDD" id="cd00609">
    <property type="entry name" value="AAT_like"/>
    <property type="match status" value="1"/>
</dbReference>